<dbReference type="Proteomes" id="UP000799537">
    <property type="component" value="Unassembled WGS sequence"/>
</dbReference>
<protein>
    <recommendedName>
        <fullName evidence="3">BTB domain-containing protein</fullName>
    </recommendedName>
</protein>
<dbReference type="EMBL" id="ML993593">
    <property type="protein sequence ID" value="KAF2167356.1"/>
    <property type="molecule type" value="Genomic_DNA"/>
</dbReference>
<dbReference type="AlphaFoldDB" id="A0A6A6CPG9"/>
<evidence type="ECO:0008006" key="3">
    <source>
        <dbReference type="Google" id="ProtNLM"/>
    </source>
</evidence>
<name>A0A6A6CPG9_ZASCE</name>
<dbReference type="OrthoDB" id="3824580at2759"/>
<organism evidence="1 2">
    <name type="scientific">Zasmidium cellare ATCC 36951</name>
    <dbReference type="NCBI Taxonomy" id="1080233"/>
    <lineage>
        <taxon>Eukaryota</taxon>
        <taxon>Fungi</taxon>
        <taxon>Dikarya</taxon>
        <taxon>Ascomycota</taxon>
        <taxon>Pezizomycotina</taxon>
        <taxon>Dothideomycetes</taxon>
        <taxon>Dothideomycetidae</taxon>
        <taxon>Mycosphaerellales</taxon>
        <taxon>Mycosphaerellaceae</taxon>
        <taxon>Zasmidium</taxon>
    </lineage>
</organism>
<dbReference type="RefSeq" id="XP_033668245.1">
    <property type="nucleotide sequence ID" value="XM_033806214.1"/>
</dbReference>
<sequence>MSSYDDRTITVYLKSGSVTHNLGRMKYRTAMRMSPVVRDQITNGGCKEMSDPVGVVFHSPYVDATSMRAVMRWMDGYNTYAKPEGQEITQAHVGSEEFPAVIRVYAAAREMGIAAGIRGNAIRDDILHYIRMSPLTLNEFIMIHECAAFDQYILSSAMNCLINFNMGRNKPPDMGQIMQYCRWAKIHGKMADVKAHIVAKRQERREREVAKGMEGI</sequence>
<evidence type="ECO:0000313" key="1">
    <source>
        <dbReference type="EMBL" id="KAF2167356.1"/>
    </source>
</evidence>
<gene>
    <name evidence="1" type="ORF">M409DRAFT_22166</name>
</gene>
<proteinExistence type="predicted"/>
<keyword evidence="2" id="KW-1185">Reference proteome</keyword>
<dbReference type="GeneID" id="54559486"/>
<evidence type="ECO:0000313" key="2">
    <source>
        <dbReference type="Proteomes" id="UP000799537"/>
    </source>
</evidence>
<accession>A0A6A6CPG9</accession>
<reference evidence="1" key="1">
    <citation type="journal article" date="2020" name="Stud. Mycol.">
        <title>101 Dothideomycetes genomes: a test case for predicting lifestyles and emergence of pathogens.</title>
        <authorList>
            <person name="Haridas S."/>
            <person name="Albert R."/>
            <person name="Binder M."/>
            <person name="Bloem J."/>
            <person name="Labutti K."/>
            <person name="Salamov A."/>
            <person name="Andreopoulos B."/>
            <person name="Baker S."/>
            <person name="Barry K."/>
            <person name="Bills G."/>
            <person name="Bluhm B."/>
            <person name="Cannon C."/>
            <person name="Castanera R."/>
            <person name="Culley D."/>
            <person name="Daum C."/>
            <person name="Ezra D."/>
            <person name="Gonzalez J."/>
            <person name="Henrissat B."/>
            <person name="Kuo A."/>
            <person name="Liang C."/>
            <person name="Lipzen A."/>
            <person name="Lutzoni F."/>
            <person name="Magnuson J."/>
            <person name="Mondo S."/>
            <person name="Nolan M."/>
            <person name="Ohm R."/>
            <person name="Pangilinan J."/>
            <person name="Park H.-J."/>
            <person name="Ramirez L."/>
            <person name="Alfaro M."/>
            <person name="Sun H."/>
            <person name="Tritt A."/>
            <person name="Yoshinaga Y."/>
            <person name="Zwiers L.-H."/>
            <person name="Turgeon B."/>
            <person name="Goodwin S."/>
            <person name="Spatafora J."/>
            <person name="Crous P."/>
            <person name="Grigoriev I."/>
        </authorList>
    </citation>
    <scope>NUCLEOTIDE SEQUENCE</scope>
    <source>
        <strain evidence="1">ATCC 36951</strain>
    </source>
</reference>